<keyword evidence="2" id="KW-1185">Reference proteome</keyword>
<evidence type="ECO:0000313" key="1">
    <source>
        <dbReference type="EMBL" id="KTT23240.1"/>
    </source>
</evidence>
<name>A0A147GZW5_9BURK</name>
<protein>
    <submittedName>
        <fullName evidence="1">Uncharacterized protein</fullName>
    </submittedName>
</protein>
<dbReference type="AlphaFoldDB" id="A0A147GZW5"/>
<dbReference type="Proteomes" id="UP000072741">
    <property type="component" value="Unassembled WGS sequence"/>
</dbReference>
<proteinExistence type="predicted"/>
<accession>A0A147GZW5</accession>
<reference evidence="1 2" key="1">
    <citation type="journal article" date="2016" name="Front. Microbiol.">
        <title>Genomic Resource of Rice Seed Associated Bacteria.</title>
        <authorList>
            <person name="Midha S."/>
            <person name="Bansal K."/>
            <person name="Sharma S."/>
            <person name="Kumar N."/>
            <person name="Patil P.P."/>
            <person name="Chaudhry V."/>
            <person name="Patil P.B."/>
        </authorList>
    </citation>
    <scope>NUCLEOTIDE SEQUENCE [LARGE SCALE GENOMIC DNA]</scope>
    <source>
        <strain evidence="1 2">NS331</strain>
    </source>
</reference>
<comment type="caution">
    <text evidence="1">The sequence shown here is derived from an EMBL/GenBank/DDBJ whole genome shotgun (WGS) entry which is preliminary data.</text>
</comment>
<dbReference type="EMBL" id="LDSL01000051">
    <property type="protein sequence ID" value="KTT23240.1"/>
    <property type="molecule type" value="Genomic_DNA"/>
</dbReference>
<organism evidence="1 2">
    <name type="scientific">Pseudacidovorax intermedius</name>
    <dbReference type="NCBI Taxonomy" id="433924"/>
    <lineage>
        <taxon>Bacteria</taxon>
        <taxon>Pseudomonadati</taxon>
        <taxon>Pseudomonadota</taxon>
        <taxon>Betaproteobacteria</taxon>
        <taxon>Burkholderiales</taxon>
        <taxon>Comamonadaceae</taxon>
        <taxon>Pseudacidovorax</taxon>
    </lineage>
</organism>
<sequence>MPDGVPAEEVPSATLGKVIVRGALFTEVLADDVMASREKPRAGEDEREAAVRAAVEKTVRTLARQVLGVDGAPLKTYAEWNVFGVRHREEALHLFNVARRLNGSAEDAEKN</sequence>
<evidence type="ECO:0000313" key="2">
    <source>
        <dbReference type="Proteomes" id="UP000072741"/>
    </source>
</evidence>
<gene>
    <name evidence="1" type="ORF">NS331_08470</name>
</gene>